<name>A0A2N1P313_9GLOM</name>
<organism evidence="2 3">
    <name type="scientific">Rhizophagus irregularis</name>
    <dbReference type="NCBI Taxonomy" id="588596"/>
    <lineage>
        <taxon>Eukaryota</taxon>
        <taxon>Fungi</taxon>
        <taxon>Fungi incertae sedis</taxon>
        <taxon>Mucoromycota</taxon>
        <taxon>Glomeromycotina</taxon>
        <taxon>Glomeromycetes</taxon>
        <taxon>Glomerales</taxon>
        <taxon>Glomeraceae</taxon>
        <taxon>Rhizophagus</taxon>
    </lineage>
</organism>
<evidence type="ECO:0000313" key="2">
    <source>
        <dbReference type="EMBL" id="PKK80577.1"/>
    </source>
</evidence>
<sequence length="295" mass="33834">MRIRLEDQGIATGSSNDSSEESENIKEKFFEKYVPQHFVKYSELQYRSILIKKLEQFAEASFETNSDLQTLQVRAQTSLDNTLTYITFTLQAMEELNGKVVNPRKKRDLTKLHDSLMKLTDGDLRTLIVATDHALKALKKLDAMQSSIHEITSLEESLQKIGLKELLSELWTRLGGNSVERNIFEDNLKLLKTLESQRGIAVERISSIMQNLEKFQKQLSILRDETVTRLLVNIPVEVQLTNIKKALMRLQNNEVVVGVKKPNKTENKIENNTENNSENNTENNTENEPSCREPI</sequence>
<feature type="region of interest" description="Disordered" evidence="1">
    <location>
        <begin position="1"/>
        <end position="23"/>
    </location>
</feature>
<proteinExistence type="predicted"/>
<dbReference type="AlphaFoldDB" id="A0A2N1P313"/>
<accession>A0A2N1P313</accession>
<dbReference type="VEuPathDB" id="FungiDB:RhiirFUN_003495"/>
<feature type="region of interest" description="Disordered" evidence="1">
    <location>
        <begin position="261"/>
        <end position="295"/>
    </location>
</feature>
<feature type="compositionally biased region" description="Low complexity" evidence="1">
    <location>
        <begin position="272"/>
        <end position="288"/>
    </location>
</feature>
<reference evidence="2 3" key="1">
    <citation type="submission" date="2016-04" db="EMBL/GenBank/DDBJ databases">
        <title>Genome analyses suggest a sexual origin of heterokaryosis in a supposedly ancient asexual fungus.</title>
        <authorList>
            <person name="Ropars J."/>
            <person name="Sedzielewska K."/>
            <person name="Noel J."/>
            <person name="Charron P."/>
            <person name="Farinelli L."/>
            <person name="Marton T."/>
            <person name="Kruger M."/>
            <person name="Pelin A."/>
            <person name="Brachmann A."/>
            <person name="Corradi N."/>
        </authorList>
    </citation>
    <scope>NUCLEOTIDE SEQUENCE [LARGE SCALE GENOMIC DNA]</scope>
    <source>
        <strain evidence="2 3">C2</strain>
    </source>
</reference>
<dbReference type="Proteomes" id="UP000233469">
    <property type="component" value="Unassembled WGS sequence"/>
</dbReference>
<dbReference type="VEuPathDB" id="FungiDB:RhiirA1_439419"/>
<evidence type="ECO:0000313" key="3">
    <source>
        <dbReference type="Proteomes" id="UP000233469"/>
    </source>
</evidence>
<evidence type="ECO:0000256" key="1">
    <source>
        <dbReference type="SAM" id="MobiDB-lite"/>
    </source>
</evidence>
<dbReference type="EMBL" id="LLXL01000010">
    <property type="protein sequence ID" value="PKK80577.1"/>
    <property type="molecule type" value="Genomic_DNA"/>
</dbReference>
<dbReference type="VEuPathDB" id="FungiDB:FUN_021652"/>
<comment type="caution">
    <text evidence="2">The sequence shown here is derived from an EMBL/GenBank/DDBJ whole genome shotgun (WGS) entry which is preliminary data.</text>
</comment>
<reference evidence="2 3" key="2">
    <citation type="submission" date="2017-10" db="EMBL/GenBank/DDBJ databases">
        <title>Extensive intraspecific genome diversity in a model arbuscular mycorrhizal fungus.</title>
        <authorList>
            <person name="Chen E.C.H."/>
            <person name="Morin E."/>
            <person name="Baudet D."/>
            <person name="Noel J."/>
            <person name="Ndikumana S."/>
            <person name="Charron P."/>
            <person name="St-Onge C."/>
            <person name="Giorgi J."/>
            <person name="Grigoriev I.V."/>
            <person name="Roux C."/>
            <person name="Martin F.M."/>
            <person name="Corradi N."/>
        </authorList>
    </citation>
    <scope>NUCLEOTIDE SEQUENCE [LARGE SCALE GENOMIC DNA]</scope>
    <source>
        <strain evidence="2 3">C2</strain>
    </source>
</reference>
<gene>
    <name evidence="2" type="ORF">RhiirC2_724140</name>
</gene>
<protein>
    <submittedName>
        <fullName evidence="2">Uncharacterized protein</fullName>
    </submittedName>
</protein>